<reference evidence="6" key="2">
    <citation type="journal article" date="2024" name="Plant">
        <title>Genomic evolution and insights into agronomic trait innovations of Sesamum species.</title>
        <authorList>
            <person name="Miao H."/>
            <person name="Wang L."/>
            <person name="Qu L."/>
            <person name="Liu H."/>
            <person name="Sun Y."/>
            <person name="Le M."/>
            <person name="Wang Q."/>
            <person name="Wei S."/>
            <person name="Zheng Y."/>
            <person name="Lin W."/>
            <person name="Duan Y."/>
            <person name="Cao H."/>
            <person name="Xiong S."/>
            <person name="Wang X."/>
            <person name="Wei L."/>
            <person name="Li C."/>
            <person name="Ma Q."/>
            <person name="Ju M."/>
            <person name="Zhao R."/>
            <person name="Li G."/>
            <person name="Mu C."/>
            <person name="Tian Q."/>
            <person name="Mei H."/>
            <person name="Zhang T."/>
            <person name="Gao T."/>
            <person name="Zhang H."/>
        </authorList>
    </citation>
    <scope>NUCLEOTIDE SEQUENCE</scope>
    <source>
        <strain evidence="6">K16</strain>
    </source>
</reference>
<evidence type="ECO:0000313" key="6">
    <source>
        <dbReference type="EMBL" id="KAK4390953.1"/>
    </source>
</evidence>
<dbReference type="EMBL" id="JACGWL010000012">
    <property type="protein sequence ID" value="KAK4390953.1"/>
    <property type="molecule type" value="Genomic_DNA"/>
</dbReference>
<dbReference type="Proteomes" id="UP001289374">
    <property type="component" value="Unassembled WGS sequence"/>
</dbReference>
<dbReference type="PROSITE" id="PS51257">
    <property type="entry name" value="PROKAR_LIPOPROTEIN"/>
    <property type="match status" value="1"/>
</dbReference>
<dbReference type="PANTHER" id="PTHR33599:SF20">
    <property type="entry name" value="PROTEIN IDA"/>
    <property type="match status" value="1"/>
</dbReference>
<dbReference type="GO" id="GO:0005576">
    <property type="term" value="C:extracellular region"/>
    <property type="evidence" value="ECO:0007669"/>
    <property type="project" value="UniProtKB-SubCell"/>
</dbReference>
<evidence type="ECO:0000256" key="5">
    <source>
        <dbReference type="SAM" id="SignalP"/>
    </source>
</evidence>
<dbReference type="AlphaFoldDB" id="A0AAE1WCQ9"/>
<feature type="region of interest" description="Disordered" evidence="4">
    <location>
        <begin position="52"/>
        <end position="77"/>
    </location>
</feature>
<feature type="chain" id="PRO_5042246811" evidence="5">
    <location>
        <begin position="26"/>
        <end position="77"/>
    </location>
</feature>
<keyword evidence="2" id="KW-0964">Secreted</keyword>
<proteinExistence type="predicted"/>
<reference evidence="6" key="1">
    <citation type="submission" date="2020-06" db="EMBL/GenBank/DDBJ databases">
        <authorList>
            <person name="Li T."/>
            <person name="Hu X."/>
            <person name="Zhang T."/>
            <person name="Song X."/>
            <person name="Zhang H."/>
            <person name="Dai N."/>
            <person name="Sheng W."/>
            <person name="Hou X."/>
            <person name="Wei L."/>
        </authorList>
    </citation>
    <scope>NUCLEOTIDE SEQUENCE</scope>
    <source>
        <strain evidence="6">K16</strain>
        <tissue evidence="6">Leaf</tissue>
    </source>
</reference>
<organism evidence="6 7">
    <name type="scientific">Sesamum angolense</name>
    <dbReference type="NCBI Taxonomy" id="2727404"/>
    <lineage>
        <taxon>Eukaryota</taxon>
        <taxon>Viridiplantae</taxon>
        <taxon>Streptophyta</taxon>
        <taxon>Embryophyta</taxon>
        <taxon>Tracheophyta</taxon>
        <taxon>Spermatophyta</taxon>
        <taxon>Magnoliopsida</taxon>
        <taxon>eudicotyledons</taxon>
        <taxon>Gunneridae</taxon>
        <taxon>Pentapetalae</taxon>
        <taxon>asterids</taxon>
        <taxon>lamiids</taxon>
        <taxon>Lamiales</taxon>
        <taxon>Pedaliaceae</taxon>
        <taxon>Sesamum</taxon>
    </lineage>
</organism>
<feature type="signal peptide" evidence="5">
    <location>
        <begin position="1"/>
        <end position="25"/>
    </location>
</feature>
<name>A0AAE1WCQ9_9LAMI</name>
<evidence type="ECO:0000256" key="2">
    <source>
        <dbReference type="ARBA" id="ARBA00022525"/>
    </source>
</evidence>
<evidence type="ECO:0000256" key="3">
    <source>
        <dbReference type="ARBA" id="ARBA00022729"/>
    </source>
</evidence>
<keyword evidence="7" id="KW-1185">Reference proteome</keyword>
<gene>
    <name evidence="6" type="ORF">Sango_2158600</name>
</gene>
<comment type="caution">
    <text evidence="6">The sequence shown here is derived from an EMBL/GenBank/DDBJ whole genome shotgun (WGS) entry which is preliminary data.</text>
</comment>
<keyword evidence="3 5" id="KW-0732">Signal</keyword>
<evidence type="ECO:0000256" key="4">
    <source>
        <dbReference type="SAM" id="MobiDB-lite"/>
    </source>
</evidence>
<accession>A0AAE1WCQ9</accession>
<sequence length="77" mass="8333">MGKTPQILPIVILFLFIFACDHANGARHTQFLKVRPQTHKSPASDFFGFLPKGVPIPPSGPSNRHNGIGVEGREGSP</sequence>
<dbReference type="GO" id="GO:0010227">
    <property type="term" value="P:floral organ abscission"/>
    <property type="evidence" value="ECO:0007669"/>
    <property type="project" value="InterPro"/>
</dbReference>
<protein>
    <submittedName>
        <fullName evidence="6">Uncharacterized protein</fullName>
    </submittedName>
</protein>
<evidence type="ECO:0000256" key="1">
    <source>
        <dbReference type="ARBA" id="ARBA00004239"/>
    </source>
</evidence>
<comment type="subcellular location">
    <subcellularLocation>
        <location evidence="1">Secreted</location>
        <location evidence="1">Extracellular space</location>
    </subcellularLocation>
</comment>
<dbReference type="InterPro" id="IPR039639">
    <property type="entry name" value="IDA-like"/>
</dbReference>
<evidence type="ECO:0000313" key="7">
    <source>
        <dbReference type="Proteomes" id="UP001289374"/>
    </source>
</evidence>
<dbReference type="PANTHER" id="PTHR33599">
    <property type="entry name" value="PROTEIN IDA-LIKE 5"/>
    <property type="match status" value="1"/>
</dbReference>